<accession>A0A9X2C1K5</accession>
<feature type="signal peptide" evidence="3">
    <location>
        <begin position="1"/>
        <end position="43"/>
    </location>
</feature>
<gene>
    <name evidence="5" type="ORF">LPC04_18230</name>
</gene>
<evidence type="ECO:0000313" key="6">
    <source>
        <dbReference type="Proteomes" id="UP001139353"/>
    </source>
</evidence>
<evidence type="ECO:0000256" key="2">
    <source>
        <dbReference type="ARBA" id="ARBA00022729"/>
    </source>
</evidence>
<dbReference type="InterPro" id="IPR027385">
    <property type="entry name" value="Beta-barrel_OMP"/>
</dbReference>
<dbReference type="Pfam" id="PF13505">
    <property type="entry name" value="OMP_b-brl"/>
    <property type="match status" value="1"/>
</dbReference>
<dbReference type="RefSeq" id="WP_275683686.1">
    <property type="nucleotide sequence ID" value="NZ_JAJLJH010000005.1"/>
</dbReference>
<feature type="domain" description="Outer membrane protein beta-barrel" evidence="4">
    <location>
        <begin position="82"/>
        <end position="231"/>
    </location>
</feature>
<name>A0A9X2C1K5_9BURK</name>
<evidence type="ECO:0000256" key="1">
    <source>
        <dbReference type="ARBA" id="ARBA00004442"/>
    </source>
</evidence>
<feature type="chain" id="PRO_5040733831" evidence="3">
    <location>
        <begin position="44"/>
        <end position="235"/>
    </location>
</feature>
<dbReference type="Gene3D" id="2.40.160.20">
    <property type="match status" value="1"/>
</dbReference>
<dbReference type="NCBIfam" id="TIGR04565">
    <property type="entry name" value="OMP_myx_plus"/>
    <property type="match status" value="1"/>
</dbReference>
<organism evidence="5 6">
    <name type="scientific">Scleromatobacter humisilvae</name>
    <dbReference type="NCBI Taxonomy" id="2897159"/>
    <lineage>
        <taxon>Bacteria</taxon>
        <taxon>Pseudomonadati</taxon>
        <taxon>Pseudomonadota</taxon>
        <taxon>Betaproteobacteria</taxon>
        <taxon>Burkholderiales</taxon>
        <taxon>Sphaerotilaceae</taxon>
        <taxon>Scleromatobacter</taxon>
    </lineage>
</organism>
<dbReference type="Proteomes" id="UP001139353">
    <property type="component" value="Unassembled WGS sequence"/>
</dbReference>
<dbReference type="InterPro" id="IPR030820">
    <property type="entry name" value="OMP_myx_plus_Proteobacteria"/>
</dbReference>
<dbReference type="EMBL" id="JAJLJH010000005">
    <property type="protein sequence ID" value="MCK9687646.1"/>
    <property type="molecule type" value="Genomic_DNA"/>
</dbReference>
<dbReference type="InterPro" id="IPR011250">
    <property type="entry name" value="OMP/PagP_B-barrel"/>
</dbReference>
<evidence type="ECO:0000256" key="3">
    <source>
        <dbReference type="SAM" id="SignalP"/>
    </source>
</evidence>
<comment type="caution">
    <text evidence="5">The sequence shown here is derived from an EMBL/GenBank/DDBJ whole genome shotgun (WGS) entry which is preliminary data.</text>
</comment>
<dbReference type="GO" id="GO:0009279">
    <property type="term" value="C:cell outer membrane"/>
    <property type="evidence" value="ECO:0007669"/>
    <property type="project" value="UniProtKB-SubCell"/>
</dbReference>
<keyword evidence="6" id="KW-1185">Reference proteome</keyword>
<dbReference type="AlphaFoldDB" id="A0A9X2C1K5"/>
<evidence type="ECO:0000313" key="5">
    <source>
        <dbReference type="EMBL" id="MCK9687646.1"/>
    </source>
</evidence>
<keyword evidence="2 3" id="KW-0732">Signal</keyword>
<reference evidence="5" key="1">
    <citation type="submission" date="2021-11" db="EMBL/GenBank/DDBJ databases">
        <title>BS-T2-15 a new species belonging to the Comamonadaceae family isolated from the soil of a French oak forest.</title>
        <authorList>
            <person name="Mieszkin S."/>
            <person name="Alain K."/>
        </authorList>
    </citation>
    <scope>NUCLEOTIDE SEQUENCE</scope>
    <source>
        <strain evidence="5">BS-T2-15</strain>
    </source>
</reference>
<evidence type="ECO:0000259" key="4">
    <source>
        <dbReference type="Pfam" id="PF13505"/>
    </source>
</evidence>
<comment type="subcellular location">
    <subcellularLocation>
        <location evidence="1">Cell outer membrane</location>
    </subcellularLocation>
</comment>
<proteinExistence type="predicted"/>
<protein>
    <submittedName>
        <fullName evidence="5">Outer membrane beta-barrel domain-containing protein</fullName>
    </submittedName>
</protein>
<dbReference type="SUPFAM" id="SSF56925">
    <property type="entry name" value="OMPA-like"/>
    <property type="match status" value="1"/>
</dbReference>
<sequence>MTAKSRSKTAARPSTLSLAMRATAATLATAGVLALLAHGNARAADAPAADTNDQVINPGVERRDVHKPKYPSNDFEIGLFGGTYSSQNFGTSGVYGVRLGYDITEDFFVEATYGRTKVSDKEFRNILPGGIFTAEQEKLKYYDLSLGWNFLPGEIFIGKNWAKASTMYAIGGIGNTSFDSQRMQTWNFGVGAKLFLADWVALRADVRDHIYTLDLLGKRSSTQNPELTLGFAFFF</sequence>